<evidence type="ECO:0000313" key="1">
    <source>
        <dbReference type="EMBL" id="AFY29146.1"/>
    </source>
</evidence>
<dbReference type="SUPFAM" id="SSF89447">
    <property type="entry name" value="AbrB/MazE/MraZ-like"/>
    <property type="match status" value="1"/>
</dbReference>
<dbReference type="AlphaFoldDB" id="K9P8U2"/>
<dbReference type="STRING" id="292564.Cyagr_2023"/>
<proteinExistence type="predicted"/>
<dbReference type="eggNOG" id="COG2336">
    <property type="taxonomic scope" value="Bacteria"/>
</dbReference>
<dbReference type="InterPro" id="IPR037914">
    <property type="entry name" value="SpoVT-AbrB_sf"/>
</dbReference>
<dbReference type="HOGENOM" id="CLU_150554_3_0_3"/>
<dbReference type="KEGG" id="cgc:Cyagr_2023"/>
<name>K9P8U2_CYAGP</name>
<protein>
    <recommendedName>
        <fullName evidence="3">Growth regulator</fullName>
    </recommendedName>
</protein>
<sequence length="85" mass="8905">MVGAGRVRAKLVRIGNSRGLRLAKPLLEEAGLTDEVDIHAAPGVLTITPVAAPRAGWAEAAAAVAPEGLLDPATPTHFDEGEWEW</sequence>
<evidence type="ECO:0000313" key="2">
    <source>
        <dbReference type="Proteomes" id="UP000010388"/>
    </source>
</evidence>
<dbReference type="EMBL" id="CP003495">
    <property type="protein sequence ID" value="AFY29146.1"/>
    <property type="molecule type" value="Genomic_DNA"/>
</dbReference>
<organism evidence="1 2">
    <name type="scientific">Cyanobium gracile (strain ATCC 27147 / PCC 6307)</name>
    <dbReference type="NCBI Taxonomy" id="292564"/>
    <lineage>
        <taxon>Bacteria</taxon>
        <taxon>Bacillati</taxon>
        <taxon>Cyanobacteriota</taxon>
        <taxon>Cyanophyceae</taxon>
        <taxon>Synechococcales</taxon>
        <taxon>Prochlorococcaceae</taxon>
        <taxon>Cyanobium</taxon>
    </lineage>
</organism>
<evidence type="ECO:0008006" key="3">
    <source>
        <dbReference type="Google" id="ProtNLM"/>
    </source>
</evidence>
<dbReference type="Gene3D" id="2.10.260.10">
    <property type="match status" value="1"/>
</dbReference>
<accession>K9P8U2</accession>
<reference evidence="2" key="1">
    <citation type="journal article" date="2013" name="Proc. Natl. Acad. Sci. U.S.A.">
        <title>Improving the coverage of the cyanobacterial phylum using diversity-driven genome sequencing.</title>
        <authorList>
            <person name="Shih P.M."/>
            <person name="Wu D."/>
            <person name="Latifi A."/>
            <person name="Axen S.D."/>
            <person name="Fewer D.P."/>
            <person name="Talla E."/>
            <person name="Calteau A."/>
            <person name="Cai F."/>
            <person name="Tandeau de Marsac N."/>
            <person name="Rippka R."/>
            <person name="Herdman M."/>
            <person name="Sivonen K."/>
            <person name="Coursin T."/>
            <person name="Laurent T."/>
            <person name="Goodwin L."/>
            <person name="Nolan M."/>
            <person name="Davenport K.W."/>
            <person name="Han C.S."/>
            <person name="Rubin E.M."/>
            <person name="Eisen J.A."/>
            <person name="Woyke T."/>
            <person name="Gugger M."/>
            <person name="Kerfeld C.A."/>
        </authorList>
    </citation>
    <scope>NUCLEOTIDE SEQUENCE [LARGE SCALE GENOMIC DNA]</scope>
    <source>
        <strain evidence="2">ATCC 27147 / PCC 6307</strain>
    </source>
</reference>
<dbReference type="Proteomes" id="UP000010388">
    <property type="component" value="Chromosome"/>
</dbReference>
<gene>
    <name evidence="1" type="ordered locus">Cyagr_2023</name>
</gene>